<accession>A0A835Y4W6</accession>
<dbReference type="PANTHER" id="PTHR28630">
    <property type="match status" value="1"/>
</dbReference>
<sequence length="151" mass="16467">MGVKLFLVSIGTVERSRDFAKETQFPTDLLFADPANALYDALGLVKGVGVTFLSIDTPLAIKKRIDEDRTGDLMEIMPRWKPWLPPKSDQGLQQGGMFMFEGDRTAFTHYDPSTSAHADLQALLSKASALTAADCGTDACEVPPPRPPQGR</sequence>
<proteinExistence type="predicted"/>
<dbReference type="EMBL" id="JAEHOE010000056">
    <property type="protein sequence ID" value="KAG2491089.1"/>
    <property type="molecule type" value="Genomic_DNA"/>
</dbReference>
<organism evidence="1 2">
    <name type="scientific">Edaphochlamys debaryana</name>
    <dbReference type="NCBI Taxonomy" id="47281"/>
    <lineage>
        <taxon>Eukaryota</taxon>
        <taxon>Viridiplantae</taxon>
        <taxon>Chlorophyta</taxon>
        <taxon>core chlorophytes</taxon>
        <taxon>Chlorophyceae</taxon>
        <taxon>CS clade</taxon>
        <taxon>Chlamydomonadales</taxon>
        <taxon>Chlamydomonadales incertae sedis</taxon>
        <taxon>Edaphochlamys</taxon>
    </lineage>
</organism>
<evidence type="ECO:0000313" key="2">
    <source>
        <dbReference type="Proteomes" id="UP000612055"/>
    </source>
</evidence>
<dbReference type="PANTHER" id="PTHR28630:SF3">
    <property type="entry name" value="PEROXIREDOXIN-LIKE 2C"/>
    <property type="match status" value="1"/>
</dbReference>
<dbReference type="Pfam" id="PF13911">
    <property type="entry name" value="AhpC-TSA_2"/>
    <property type="match status" value="1"/>
</dbReference>
<keyword evidence="2" id="KW-1185">Reference proteome</keyword>
<dbReference type="OrthoDB" id="40334at2759"/>
<reference evidence="1" key="1">
    <citation type="journal article" date="2020" name="bioRxiv">
        <title>Comparative genomics of Chlamydomonas.</title>
        <authorList>
            <person name="Craig R.J."/>
            <person name="Hasan A.R."/>
            <person name="Ness R.W."/>
            <person name="Keightley P.D."/>
        </authorList>
    </citation>
    <scope>NUCLEOTIDE SEQUENCE</scope>
    <source>
        <strain evidence="1">CCAP 11/70</strain>
    </source>
</reference>
<dbReference type="AlphaFoldDB" id="A0A835Y4W6"/>
<dbReference type="Proteomes" id="UP000612055">
    <property type="component" value="Unassembled WGS sequence"/>
</dbReference>
<gene>
    <name evidence="1" type="ORF">HYH03_010533</name>
</gene>
<name>A0A835Y4W6_9CHLO</name>
<comment type="caution">
    <text evidence="1">The sequence shown here is derived from an EMBL/GenBank/DDBJ whole genome shotgun (WGS) entry which is preliminary data.</text>
</comment>
<protein>
    <submittedName>
        <fullName evidence="1">Uncharacterized protein</fullName>
    </submittedName>
</protein>
<evidence type="ECO:0000313" key="1">
    <source>
        <dbReference type="EMBL" id="KAG2491089.1"/>
    </source>
</evidence>
<dbReference type="InterPro" id="IPR032801">
    <property type="entry name" value="PXL2A/B/C"/>
</dbReference>